<gene>
    <name evidence="1" type="ORF">MIN45_P1826</name>
</gene>
<evidence type="ECO:0000313" key="1">
    <source>
        <dbReference type="EMBL" id="BCX89453.1"/>
    </source>
</evidence>
<evidence type="ECO:0000313" key="2">
    <source>
        <dbReference type="Proteomes" id="UP001321450"/>
    </source>
</evidence>
<keyword evidence="2" id="KW-1185">Reference proteome</keyword>
<evidence type="ECO:0008006" key="3">
    <source>
        <dbReference type="Google" id="ProtNLM"/>
    </source>
</evidence>
<proteinExistence type="predicted"/>
<reference evidence="2" key="1">
    <citation type="journal article" date="2024" name="Int. J. Syst. Evol. Microbiol.">
        <title>Methylomarinovum tepidoasis sp. nov., a moderately thermophilic methanotroph of the family Methylothermaceae isolated from a deep-sea hydrothermal field.</title>
        <authorList>
            <person name="Hirayama H."/>
            <person name="Takaki Y."/>
            <person name="Abe M."/>
            <person name="Miyazaki M."/>
            <person name="Uematsu K."/>
            <person name="Matsui Y."/>
            <person name="Takai K."/>
        </authorList>
    </citation>
    <scope>NUCLEOTIDE SEQUENCE [LARGE SCALE GENOMIC DNA]</scope>
    <source>
        <strain evidence="2">IN45</strain>
    </source>
</reference>
<dbReference type="EMBL" id="AP024718">
    <property type="protein sequence ID" value="BCX89453.1"/>
    <property type="molecule type" value="Genomic_DNA"/>
</dbReference>
<dbReference type="AlphaFoldDB" id="A0AAU9CGR9"/>
<dbReference type="Proteomes" id="UP001321450">
    <property type="component" value="Chromosome"/>
</dbReference>
<dbReference type="RefSeq" id="WP_286291784.1">
    <property type="nucleotide sequence ID" value="NZ_AP024718.1"/>
</dbReference>
<protein>
    <recommendedName>
        <fullName evidence="3">Tetratricopeptide repeat protein</fullName>
    </recommendedName>
</protein>
<organism evidence="1 2">
    <name type="scientific">Methylomarinovum tepidoasis</name>
    <dbReference type="NCBI Taxonomy" id="2840183"/>
    <lineage>
        <taxon>Bacteria</taxon>
        <taxon>Pseudomonadati</taxon>
        <taxon>Pseudomonadota</taxon>
        <taxon>Gammaproteobacteria</taxon>
        <taxon>Methylococcales</taxon>
        <taxon>Methylothermaceae</taxon>
        <taxon>Methylomarinovum</taxon>
    </lineage>
</organism>
<dbReference type="KEGG" id="meiy:MIN45_P1826"/>
<sequence length="224" mass="25566">MNGYADSPVEAAFFLDRWLRLQPVDQLDSSAAWSFLTREVHRDPRRLVLHLARIRVAWELDAEALYAALVDLVLTLEGRGRRLQRRMIRGTRKRLRAERRQVLERYLAEHLPPQSLPLSPRSVLQAGTIGELQITASGTKSTAAQVDLVEAARSCLALGQLEQARELFEQKLFEEPDCQVARQELLVIYRALDDRKNFARLHAHLQSHGCLDPDWEAFHTGALS</sequence>
<name>A0AAU9CGR9_9GAMM</name>
<accession>A0AAU9CGR9</accession>